<name>Q2IM56_ANADE</name>
<sequence length="571" mass="62073">MHTRTTPMRATLLAIALLLSTAARAEEAKPAPKLPADAESCLMCHDKGGGAPEVDFKAFPGSVHGQAEVGCTDCHAGYKEGPHEGELPALSAAEQATVARLAKGAWGEGEAKHGVTAPRAYLACQSCHTTEAEAFAKSVHGKWLAQDTKAPGATCASCHGSPHALPAKLAEYAPKDGKRVPVPADRREMTKRCEACHGNEAFAEAAGLDPEAVITYHDSIHGRLTRVGNAAAPTCVSCHAAAPDAGGTHAILSKTDPASTVSAANKKQACARCHAGATDTFAGLVAHKPLHETGGSVIPHLVHVAFSWLTTLTLLFFAFHVLVDFVYELRSRLAKKAGHGPSADAVRSVIRFDIHQRIQHWFMLSGVILLGITGWPLRGAGDAEAATYSRAFMKVFGGAEGAATWHRVGAVLIIISAAYHLFYLTFLASKKRLPLSMLPVPKDALDMRDNILFMMGVKKERPKFDRYMYLEKFDYWAVFWGIVMMVGTGFIFWFPVWFASWAPGWLITAAQIIHGEEATLAILFLFTVHFYNVHLKPSIFPMNWAWLNGRISVEAMKHEHPLEYDRLKDDL</sequence>
<keyword evidence="2 6" id="KW-0812">Transmembrane</keyword>
<dbReference type="PANTHER" id="PTHR35038">
    <property type="entry name" value="DISSIMILATORY SULFITE REDUCTASE SIRA"/>
    <property type="match status" value="1"/>
</dbReference>
<keyword evidence="4 6" id="KW-1133">Transmembrane helix</keyword>
<proteinExistence type="predicted"/>
<dbReference type="AlphaFoldDB" id="Q2IM56"/>
<evidence type="ECO:0000256" key="7">
    <source>
        <dbReference type="SAM" id="SignalP"/>
    </source>
</evidence>
<dbReference type="Gene3D" id="1.10.1130.10">
    <property type="entry name" value="Flavocytochrome C3, Chain A"/>
    <property type="match status" value="1"/>
</dbReference>
<evidence type="ECO:0000313" key="9">
    <source>
        <dbReference type="EMBL" id="ABC79886.1"/>
    </source>
</evidence>
<dbReference type="GO" id="GO:0016491">
    <property type="term" value="F:oxidoreductase activity"/>
    <property type="evidence" value="ECO:0007669"/>
    <property type="project" value="TreeGrafter"/>
</dbReference>
<reference evidence="9" key="1">
    <citation type="submission" date="2006-01" db="EMBL/GenBank/DDBJ databases">
        <title>Complete sequence of Anaeromyxobacter dehalogenans 2CP-C.</title>
        <authorList>
            <consortium name="US DOE Joint Genome Institute"/>
            <person name="Copeland A."/>
            <person name="Lucas S."/>
            <person name="Lapidus A."/>
            <person name="Barry K."/>
            <person name="Detter J.C."/>
            <person name="Glavina T."/>
            <person name="Hammon N."/>
            <person name="Israni S."/>
            <person name="Pitluck S."/>
            <person name="Brettin T."/>
            <person name="Bruce D."/>
            <person name="Han C."/>
            <person name="Tapia R."/>
            <person name="Gilna P."/>
            <person name="Kiss H."/>
            <person name="Schmutz J."/>
            <person name="Larimer F."/>
            <person name="Land M."/>
            <person name="Kyrpides N."/>
            <person name="Anderson I."/>
            <person name="Sanford R.A."/>
            <person name="Ritalahti K.M."/>
            <person name="Thomas H.S."/>
            <person name="Kirby J.R."/>
            <person name="Zhulin I.B."/>
            <person name="Loeffler F.E."/>
            <person name="Richardson P."/>
        </authorList>
    </citation>
    <scope>NUCLEOTIDE SEQUENCE</scope>
    <source>
        <strain evidence="9">2CP-C</strain>
    </source>
</reference>
<feature type="domain" description="Cytochrome b561 bacterial/Ni-hydrogenase" evidence="8">
    <location>
        <begin position="351"/>
        <end position="533"/>
    </location>
</feature>
<feature type="transmembrane region" description="Helical" evidence="6">
    <location>
        <begin position="361"/>
        <end position="377"/>
    </location>
</feature>
<evidence type="ECO:0000259" key="8">
    <source>
        <dbReference type="Pfam" id="PF01292"/>
    </source>
</evidence>
<dbReference type="Pfam" id="PF01292">
    <property type="entry name" value="Ni_hydr_CYTB"/>
    <property type="match status" value="1"/>
</dbReference>
<evidence type="ECO:0000256" key="6">
    <source>
        <dbReference type="SAM" id="Phobius"/>
    </source>
</evidence>
<dbReference type="eggNOG" id="COG2864">
    <property type="taxonomic scope" value="Bacteria"/>
</dbReference>
<dbReference type="Proteomes" id="UP000001935">
    <property type="component" value="Chromosome"/>
</dbReference>
<dbReference type="eggNOG" id="COG3005">
    <property type="taxonomic scope" value="Bacteria"/>
</dbReference>
<evidence type="ECO:0000256" key="1">
    <source>
        <dbReference type="ARBA" id="ARBA00004141"/>
    </source>
</evidence>
<dbReference type="SUPFAM" id="SSF48695">
    <property type="entry name" value="Multiheme cytochromes"/>
    <property type="match status" value="1"/>
</dbReference>
<evidence type="ECO:0000256" key="4">
    <source>
        <dbReference type="ARBA" id="ARBA00022989"/>
    </source>
</evidence>
<dbReference type="InterPro" id="IPR036280">
    <property type="entry name" value="Multihaem_cyt_sf"/>
</dbReference>
<dbReference type="KEGG" id="ade:Adeh_0109"/>
<keyword evidence="5 6" id="KW-0472">Membrane</keyword>
<feature type="transmembrane region" description="Helical" evidence="6">
    <location>
        <begin position="518"/>
        <end position="535"/>
    </location>
</feature>
<evidence type="ECO:0000256" key="3">
    <source>
        <dbReference type="ARBA" id="ARBA00022729"/>
    </source>
</evidence>
<feature type="transmembrane region" description="Helical" evidence="6">
    <location>
        <begin position="305"/>
        <end position="327"/>
    </location>
</feature>
<keyword evidence="3 7" id="KW-0732">Signal</keyword>
<dbReference type="InterPro" id="IPR011577">
    <property type="entry name" value="Cyt_b561_bac/Ni-Hgenase"/>
</dbReference>
<feature type="transmembrane region" description="Helical" evidence="6">
    <location>
        <begin position="408"/>
        <end position="428"/>
    </location>
</feature>
<dbReference type="GO" id="GO:0009055">
    <property type="term" value="F:electron transfer activity"/>
    <property type="evidence" value="ECO:0007669"/>
    <property type="project" value="InterPro"/>
</dbReference>
<dbReference type="GO" id="GO:0016020">
    <property type="term" value="C:membrane"/>
    <property type="evidence" value="ECO:0007669"/>
    <property type="project" value="UniProtKB-SubCell"/>
</dbReference>
<feature type="signal peptide" evidence="7">
    <location>
        <begin position="1"/>
        <end position="25"/>
    </location>
</feature>
<dbReference type="EMBL" id="CP000251">
    <property type="protein sequence ID" value="ABC79886.1"/>
    <property type="molecule type" value="Genomic_DNA"/>
</dbReference>
<protein>
    <recommendedName>
        <fullName evidence="8">Cytochrome b561 bacterial/Ni-hydrogenase domain-containing protein</fullName>
    </recommendedName>
</protein>
<gene>
    <name evidence="9" type="ordered locus">Adeh_0109</name>
</gene>
<feature type="chain" id="PRO_5004210540" description="Cytochrome b561 bacterial/Ni-hydrogenase domain-containing protein" evidence="7">
    <location>
        <begin position="26"/>
        <end position="571"/>
    </location>
</feature>
<dbReference type="PANTHER" id="PTHR35038:SF6">
    <property type="entry name" value="SURFACE LOCALIZED DECAHEME CYTOCHROME C LIPOPROTEIN"/>
    <property type="match status" value="1"/>
</dbReference>
<dbReference type="InterPro" id="IPR051829">
    <property type="entry name" value="Multiheme_Cytochr_ET"/>
</dbReference>
<accession>Q2IM56</accession>
<evidence type="ECO:0000256" key="2">
    <source>
        <dbReference type="ARBA" id="ARBA00022692"/>
    </source>
</evidence>
<evidence type="ECO:0000256" key="5">
    <source>
        <dbReference type="ARBA" id="ARBA00023136"/>
    </source>
</evidence>
<dbReference type="Gene3D" id="1.20.950.20">
    <property type="entry name" value="Transmembrane di-heme cytochromes, Chain C"/>
    <property type="match status" value="1"/>
</dbReference>
<evidence type="ECO:0000313" key="10">
    <source>
        <dbReference type="Proteomes" id="UP000001935"/>
    </source>
</evidence>
<dbReference type="HOGENOM" id="CLU_021306_0_0_7"/>
<feature type="transmembrane region" description="Helical" evidence="6">
    <location>
        <begin position="473"/>
        <end position="498"/>
    </location>
</feature>
<dbReference type="STRING" id="290397.Adeh_0109"/>
<comment type="subcellular location">
    <subcellularLocation>
        <location evidence="1">Membrane</location>
        <topology evidence="1">Multi-pass membrane protein</topology>
    </subcellularLocation>
</comment>
<organism evidence="9 10">
    <name type="scientific">Anaeromyxobacter dehalogenans (strain 2CP-C)</name>
    <dbReference type="NCBI Taxonomy" id="290397"/>
    <lineage>
        <taxon>Bacteria</taxon>
        <taxon>Pseudomonadati</taxon>
        <taxon>Myxococcota</taxon>
        <taxon>Myxococcia</taxon>
        <taxon>Myxococcales</taxon>
        <taxon>Cystobacterineae</taxon>
        <taxon>Anaeromyxobacteraceae</taxon>
        <taxon>Anaeromyxobacter</taxon>
    </lineage>
</organism>